<organism evidence="3 4">
    <name type="scientific">Sphingomonas naphthae</name>
    <dbReference type="NCBI Taxonomy" id="1813468"/>
    <lineage>
        <taxon>Bacteria</taxon>
        <taxon>Pseudomonadati</taxon>
        <taxon>Pseudomonadota</taxon>
        <taxon>Alphaproteobacteria</taxon>
        <taxon>Sphingomonadales</taxon>
        <taxon>Sphingomonadaceae</taxon>
        <taxon>Sphingomonas</taxon>
    </lineage>
</organism>
<feature type="compositionally biased region" description="Basic and acidic residues" evidence="1">
    <location>
        <begin position="14"/>
        <end position="24"/>
    </location>
</feature>
<name>A0ABY7TKC3_9SPHN</name>
<evidence type="ECO:0000313" key="4">
    <source>
        <dbReference type="Proteomes" id="UP001220395"/>
    </source>
</evidence>
<feature type="region of interest" description="Disordered" evidence="1">
    <location>
        <begin position="1"/>
        <end position="26"/>
    </location>
</feature>
<dbReference type="Proteomes" id="UP001220395">
    <property type="component" value="Chromosome"/>
</dbReference>
<keyword evidence="2" id="KW-0472">Membrane</keyword>
<dbReference type="EMBL" id="CP117411">
    <property type="protein sequence ID" value="WCT73655.1"/>
    <property type="molecule type" value="Genomic_DNA"/>
</dbReference>
<evidence type="ECO:0000256" key="1">
    <source>
        <dbReference type="SAM" id="MobiDB-lite"/>
    </source>
</evidence>
<keyword evidence="4" id="KW-1185">Reference proteome</keyword>
<evidence type="ECO:0000256" key="2">
    <source>
        <dbReference type="SAM" id="Phobius"/>
    </source>
</evidence>
<keyword evidence="2" id="KW-0812">Transmembrane</keyword>
<dbReference type="RefSeq" id="WP_273688069.1">
    <property type="nucleotide sequence ID" value="NZ_CP117411.1"/>
</dbReference>
<keyword evidence="2" id="KW-1133">Transmembrane helix</keyword>
<sequence>MPIFPPQPAAIESPLHDSPHDMHGVGRSAAGRAMMARAALLSVPVAAVIWVGILALFLG</sequence>
<reference evidence="3 4" key="1">
    <citation type="submission" date="2023-02" db="EMBL/GenBank/DDBJ databases">
        <title>Genome sequence of Sphingomonas naphthae.</title>
        <authorList>
            <person name="Kim S."/>
            <person name="Heo J."/>
            <person name="Kwon S.-W."/>
        </authorList>
    </citation>
    <scope>NUCLEOTIDE SEQUENCE [LARGE SCALE GENOMIC DNA]</scope>
    <source>
        <strain evidence="3 4">KACC 18716</strain>
    </source>
</reference>
<evidence type="ECO:0000313" key="3">
    <source>
        <dbReference type="EMBL" id="WCT73655.1"/>
    </source>
</evidence>
<gene>
    <name evidence="3" type="ORF">PQ455_00025</name>
</gene>
<accession>A0ABY7TKC3</accession>
<feature type="transmembrane region" description="Helical" evidence="2">
    <location>
        <begin position="38"/>
        <end position="58"/>
    </location>
</feature>
<proteinExistence type="predicted"/>
<protein>
    <submittedName>
        <fullName evidence="3">Uncharacterized protein</fullName>
    </submittedName>
</protein>